<name>A0ACB9C698_ARCLA</name>
<reference evidence="2" key="1">
    <citation type="journal article" date="2022" name="Mol. Ecol. Resour.">
        <title>The genomes of chicory, endive, great burdock and yacon provide insights into Asteraceae palaeo-polyploidization history and plant inulin production.</title>
        <authorList>
            <person name="Fan W."/>
            <person name="Wang S."/>
            <person name="Wang H."/>
            <person name="Wang A."/>
            <person name="Jiang F."/>
            <person name="Liu H."/>
            <person name="Zhao H."/>
            <person name="Xu D."/>
            <person name="Zhang Y."/>
        </authorList>
    </citation>
    <scope>NUCLEOTIDE SEQUENCE [LARGE SCALE GENOMIC DNA]</scope>
    <source>
        <strain evidence="2">cv. Niubang</strain>
    </source>
</reference>
<proteinExistence type="predicted"/>
<protein>
    <submittedName>
        <fullName evidence="1">Uncharacterized protein</fullName>
    </submittedName>
</protein>
<organism evidence="1 2">
    <name type="scientific">Arctium lappa</name>
    <name type="common">Greater burdock</name>
    <name type="synonym">Lappa major</name>
    <dbReference type="NCBI Taxonomy" id="4217"/>
    <lineage>
        <taxon>Eukaryota</taxon>
        <taxon>Viridiplantae</taxon>
        <taxon>Streptophyta</taxon>
        <taxon>Embryophyta</taxon>
        <taxon>Tracheophyta</taxon>
        <taxon>Spermatophyta</taxon>
        <taxon>Magnoliopsida</taxon>
        <taxon>eudicotyledons</taxon>
        <taxon>Gunneridae</taxon>
        <taxon>Pentapetalae</taxon>
        <taxon>asterids</taxon>
        <taxon>campanulids</taxon>
        <taxon>Asterales</taxon>
        <taxon>Asteraceae</taxon>
        <taxon>Carduoideae</taxon>
        <taxon>Cardueae</taxon>
        <taxon>Arctiinae</taxon>
        <taxon>Arctium</taxon>
    </lineage>
</organism>
<reference evidence="1 2" key="2">
    <citation type="journal article" date="2022" name="Mol. Ecol. Resour.">
        <title>The genomes of chicory, endive, great burdock and yacon provide insights into Asteraceae paleo-polyploidization history and plant inulin production.</title>
        <authorList>
            <person name="Fan W."/>
            <person name="Wang S."/>
            <person name="Wang H."/>
            <person name="Wang A."/>
            <person name="Jiang F."/>
            <person name="Liu H."/>
            <person name="Zhao H."/>
            <person name="Xu D."/>
            <person name="Zhang Y."/>
        </authorList>
    </citation>
    <scope>NUCLEOTIDE SEQUENCE [LARGE SCALE GENOMIC DNA]</scope>
    <source>
        <strain evidence="2">cv. Niubang</strain>
    </source>
</reference>
<evidence type="ECO:0000313" key="1">
    <source>
        <dbReference type="EMBL" id="KAI3729791.1"/>
    </source>
</evidence>
<gene>
    <name evidence="1" type="ORF">L6452_18459</name>
</gene>
<dbReference type="Proteomes" id="UP001055879">
    <property type="component" value="Linkage Group LG05"/>
</dbReference>
<sequence length="86" mass="9651">MDHMFRDEFMVRLCEAGYYPWFMVILVKEYTLVSLGSAISPRSTDSGFIAEDSKFPLAVGCTGSLRVERGLEAYFEMSSILVLGIV</sequence>
<evidence type="ECO:0000313" key="2">
    <source>
        <dbReference type="Proteomes" id="UP001055879"/>
    </source>
</evidence>
<keyword evidence="2" id="KW-1185">Reference proteome</keyword>
<dbReference type="EMBL" id="CM042051">
    <property type="protein sequence ID" value="KAI3729791.1"/>
    <property type="molecule type" value="Genomic_DNA"/>
</dbReference>
<comment type="caution">
    <text evidence="1">The sequence shown here is derived from an EMBL/GenBank/DDBJ whole genome shotgun (WGS) entry which is preliminary data.</text>
</comment>
<accession>A0ACB9C698</accession>